<comment type="domain">
    <text evidence="1">The C4-type zinc finger motif is necessary both for its ER three-way tubular junction localization and formation.</text>
</comment>
<comment type="similarity">
    <text evidence="1">Belongs to the lunapark family.</text>
</comment>
<keyword evidence="1" id="KW-0472">Membrane</keyword>
<organism evidence="4 5">
    <name type="scientific">Tubulinosema ratisbonensis</name>
    <dbReference type="NCBI Taxonomy" id="291195"/>
    <lineage>
        <taxon>Eukaryota</taxon>
        <taxon>Fungi</taxon>
        <taxon>Fungi incertae sedis</taxon>
        <taxon>Microsporidia</taxon>
        <taxon>Tubulinosematoidea</taxon>
        <taxon>Tubulinosematidae</taxon>
        <taxon>Tubulinosema</taxon>
    </lineage>
</organism>
<dbReference type="PANTHER" id="PTHR22166:SF12">
    <property type="entry name" value="ENDOPLASMIC RETICULUM JUNCTION FORMATION PROTEIN LUNAPARK"/>
    <property type="match status" value="1"/>
</dbReference>
<evidence type="ECO:0000256" key="1">
    <source>
        <dbReference type="RuleBase" id="RU367073"/>
    </source>
</evidence>
<evidence type="ECO:0000313" key="4">
    <source>
        <dbReference type="EMBL" id="RVD92368.1"/>
    </source>
</evidence>
<dbReference type="STRING" id="291195.A0A437AMT0"/>
<dbReference type="AlphaFoldDB" id="A0A437AMT0"/>
<name>A0A437AMT0_9MICR</name>
<gene>
    <name evidence="4" type="ORF">TUBRATIS_11330</name>
</gene>
<reference evidence="4 5" key="1">
    <citation type="submission" date="2018-10" db="EMBL/GenBank/DDBJ databases">
        <title>Draft genome sequence of the microsporidian Tubulinosema ratisbonensis.</title>
        <authorList>
            <person name="Polonais V."/>
            <person name="Peyretaillade E."/>
            <person name="Niehus S."/>
            <person name="Wawrzyniak I."/>
            <person name="Franchet A."/>
            <person name="Gaspin C."/>
            <person name="Reichstadt M."/>
            <person name="Belser C."/>
            <person name="Labadie K."/>
            <person name="Delbac F."/>
            <person name="Ferrandon D."/>
        </authorList>
    </citation>
    <scope>NUCLEOTIDE SEQUENCE [LARGE SCALE GENOMIC DNA]</scope>
    <source>
        <strain evidence="4 5">Franzen</strain>
    </source>
</reference>
<dbReference type="Pfam" id="PF10058">
    <property type="entry name" value="Zn_ribbon_10"/>
    <property type="match status" value="1"/>
</dbReference>
<keyword evidence="1" id="KW-0256">Endoplasmic reticulum</keyword>
<dbReference type="GO" id="GO:0008270">
    <property type="term" value="F:zinc ion binding"/>
    <property type="evidence" value="ECO:0007669"/>
    <property type="project" value="UniProtKB-KW"/>
</dbReference>
<keyword evidence="1" id="KW-0863">Zinc-finger</keyword>
<feature type="transmembrane region" description="Helical" evidence="1">
    <location>
        <begin position="67"/>
        <end position="87"/>
    </location>
</feature>
<keyword evidence="1" id="KW-1133">Transmembrane helix</keyword>
<dbReference type="InterPro" id="IPR040115">
    <property type="entry name" value="Lnp"/>
</dbReference>
<proteinExistence type="inferred from homology"/>
<feature type="domain" description="Lunapark zinc ribbon" evidence="3">
    <location>
        <begin position="142"/>
        <end position="192"/>
    </location>
</feature>
<dbReference type="EMBL" id="RCSS01000237">
    <property type="protein sequence ID" value="RVD92368.1"/>
    <property type="molecule type" value="Genomic_DNA"/>
</dbReference>
<dbReference type="GO" id="GO:1903373">
    <property type="term" value="P:positive regulation of endoplasmic reticulum tubular network organization"/>
    <property type="evidence" value="ECO:0007669"/>
    <property type="project" value="UniProtKB-UniRule"/>
</dbReference>
<keyword evidence="1" id="KW-0479">Metal-binding</keyword>
<comment type="function">
    <text evidence="1">Plays a role in determining ER morphology.</text>
</comment>
<dbReference type="InterPro" id="IPR019273">
    <property type="entry name" value="Lunapark_Znf"/>
</dbReference>
<dbReference type="OrthoDB" id="1725934at2759"/>
<evidence type="ECO:0000256" key="2">
    <source>
        <dbReference type="SAM" id="Coils"/>
    </source>
</evidence>
<dbReference type="Proteomes" id="UP000282876">
    <property type="component" value="Unassembled WGS sequence"/>
</dbReference>
<comment type="caution">
    <text evidence="4">The sequence shown here is derived from an EMBL/GenBank/DDBJ whole genome shotgun (WGS) entry which is preliminary data.</text>
</comment>
<dbReference type="PANTHER" id="PTHR22166">
    <property type="entry name" value="ENDOPLASMIC RETICULUM JUNCTION FORMATION PROTEIN LUNAPARK"/>
    <property type="match status" value="1"/>
</dbReference>
<evidence type="ECO:0000313" key="5">
    <source>
        <dbReference type="Proteomes" id="UP000282876"/>
    </source>
</evidence>
<comment type="subcellular location">
    <subcellularLocation>
        <location evidence="1">Endoplasmic reticulum membrane</location>
        <topology evidence="1">Multi-pass membrane protein</topology>
    </subcellularLocation>
</comment>
<accession>A0A437AMT0</accession>
<evidence type="ECO:0000259" key="3">
    <source>
        <dbReference type="Pfam" id="PF10058"/>
    </source>
</evidence>
<keyword evidence="1" id="KW-0812">Transmembrane</keyword>
<feature type="transmembrane region" description="Helical" evidence="1">
    <location>
        <begin position="42"/>
        <end position="61"/>
    </location>
</feature>
<feature type="coiled-coil region" evidence="2">
    <location>
        <begin position="95"/>
        <end position="122"/>
    </location>
</feature>
<keyword evidence="2" id="KW-0175">Coiled coil</keyword>
<dbReference type="GO" id="GO:0098826">
    <property type="term" value="C:endoplasmic reticulum tubular network membrane"/>
    <property type="evidence" value="ECO:0007669"/>
    <property type="project" value="UniProtKB-UniRule"/>
</dbReference>
<keyword evidence="5" id="KW-1185">Reference proteome</keyword>
<keyword evidence="1" id="KW-0862">Zinc</keyword>
<dbReference type="VEuPathDB" id="MicrosporidiaDB:TUBRATIS_11330"/>
<dbReference type="GO" id="GO:0071788">
    <property type="term" value="P:endoplasmic reticulum tubular network maintenance"/>
    <property type="evidence" value="ECO:0007669"/>
    <property type="project" value="UniProtKB-UniRule"/>
</dbReference>
<sequence>MGNIFSRQLSLRDLLLSLDEKITALEESIESLENNKYSLTQYLYIFFILIIPVLIIIIPSFGKITVIYAFFICLVVYFVKKVYEFILDKMIQNRKIKLRGLKEIQKKRIEELKKEISYVETKQLIEKYEKESPKKKSEKGIVDTLAGAILGKDEPSRMYALVCEKCYSHNGLVHPNEYKFTKYKCYKCNALNDKREK</sequence>
<protein>
    <recommendedName>
        <fullName evidence="1">Endoplasmic reticulum junction formation protein lunapark</fullName>
    </recommendedName>
</protein>